<comment type="caution">
    <text evidence="2">The sequence shown here is derived from an EMBL/GenBank/DDBJ whole genome shotgun (WGS) entry which is preliminary data.</text>
</comment>
<dbReference type="InterPro" id="IPR036291">
    <property type="entry name" value="NAD(P)-bd_dom_sf"/>
</dbReference>
<dbReference type="STRING" id="1869.MB27_26590"/>
<dbReference type="eggNOG" id="COG1028">
    <property type="taxonomic scope" value="Bacteria"/>
</dbReference>
<evidence type="ECO:0000313" key="2">
    <source>
        <dbReference type="EMBL" id="KHD74800.1"/>
    </source>
</evidence>
<keyword evidence="3" id="KW-1185">Reference proteome</keyword>
<dbReference type="RefSeq" id="WP_043528779.1">
    <property type="nucleotide sequence ID" value="NZ_BAABKU010000041.1"/>
</dbReference>
<accession>A0A0A6UFL2</accession>
<name>A0A0A6UFL2_ACTUT</name>
<evidence type="ECO:0000256" key="1">
    <source>
        <dbReference type="SAM" id="MobiDB-lite"/>
    </source>
</evidence>
<sequence length="70" mass="7104">MGGSSPSIPASSTAKSPSSCRAATAARGRNDGRVLDVTDDRAVLVLAEEIEESVGPIDVLIANAGYGLPY</sequence>
<protein>
    <recommendedName>
        <fullName evidence="4">Short-chain dehydrogenase</fullName>
    </recommendedName>
</protein>
<dbReference type="Gene3D" id="3.40.50.720">
    <property type="entry name" value="NAD(P)-binding Rossmann-like Domain"/>
    <property type="match status" value="1"/>
</dbReference>
<organism evidence="2 3">
    <name type="scientific">Actinoplanes utahensis</name>
    <dbReference type="NCBI Taxonomy" id="1869"/>
    <lineage>
        <taxon>Bacteria</taxon>
        <taxon>Bacillati</taxon>
        <taxon>Actinomycetota</taxon>
        <taxon>Actinomycetes</taxon>
        <taxon>Micromonosporales</taxon>
        <taxon>Micromonosporaceae</taxon>
        <taxon>Actinoplanes</taxon>
    </lineage>
</organism>
<evidence type="ECO:0000313" key="3">
    <source>
        <dbReference type="Proteomes" id="UP000054537"/>
    </source>
</evidence>
<gene>
    <name evidence="2" type="ORF">MB27_26590</name>
</gene>
<dbReference type="Proteomes" id="UP000054537">
    <property type="component" value="Unassembled WGS sequence"/>
</dbReference>
<feature type="compositionally biased region" description="Polar residues" evidence="1">
    <location>
        <begin position="1"/>
        <end position="21"/>
    </location>
</feature>
<reference evidence="2 3" key="1">
    <citation type="submission" date="2014-10" db="EMBL/GenBank/DDBJ databases">
        <title>Draft genome sequence of Actinoplanes utahensis NRRL 12052.</title>
        <authorList>
            <person name="Velasco-Bucheli B."/>
            <person name="del Cerro C."/>
            <person name="Hormigo D."/>
            <person name="Garcia J.L."/>
            <person name="Acebal C."/>
            <person name="Arroyo M."/>
            <person name="de la Mata I."/>
        </authorList>
    </citation>
    <scope>NUCLEOTIDE SEQUENCE [LARGE SCALE GENOMIC DNA]</scope>
    <source>
        <strain evidence="2 3">NRRL 12052</strain>
    </source>
</reference>
<feature type="region of interest" description="Disordered" evidence="1">
    <location>
        <begin position="1"/>
        <end position="31"/>
    </location>
</feature>
<dbReference type="AlphaFoldDB" id="A0A0A6UFL2"/>
<dbReference type="SUPFAM" id="SSF51735">
    <property type="entry name" value="NAD(P)-binding Rossmann-fold domains"/>
    <property type="match status" value="1"/>
</dbReference>
<evidence type="ECO:0008006" key="4">
    <source>
        <dbReference type="Google" id="ProtNLM"/>
    </source>
</evidence>
<dbReference type="EMBL" id="JRTT01000036">
    <property type="protein sequence ID" value="KHD74800.1"/>
    <property type="molecule type" value="Genomic_DNA"/>
</dbReference>
<proteinExistence type="predicted"/>